<feature type="transmembrane region" description="Helical" evidence="6">
    <location>
        <begin position="373"/>
        <end position="394"/>
    </location>
</feature>
<accession>A0A9P6L972</accession>
<dbReference type="Pfam" id="PF07690">
    <property type="entry name" value="MFS_1"/>
    <property type="match status" value="1"/>
</dbReference>
<gene>
    <name evidence="7" type="ORF">BJ322DRAFT_1106206</name>
</gene>
<keyword evidence="2 6" id="KW-0812">Transmembrane</keyword>
<evidence type="ECO:0000256" key="4">
    <source>
        <dbReference type="ARBA" id="ARBA00023136"/>
    </source>
</evidence>
<dbReference type="Gene3D" id="1.20.1250.20">
    <property type="entry name" value="MFS general substrate transporter like domains"/>
    <property type="match status" value="1"/>
</dbReference>
<dbReference type="InterPro" id="IPR036259">
    <property type="entry name" value="MFS_trans_sf"/>
</dbReference>
<feature type="transmembrane region" description="Helical" evidence="6">
    <location>
        <begin position="191"/>
        <end position="211"/>
    </location>
</feature>
<evidence type="ECO:0000313" key="7">
    <source>
        <dbReference type="EMBL" id="KAF9788193.1"/>
    </source>
</evidence>
<dbReference type="PANTHER" id="PTHR23502:SF60">
    <property type="entry name" value="MAJOR FACILITATOR SUPERFAMILY (MFS) PROFILE DOMAIN-CONTAINING PROTEIN-RELATED"/>
    <property type="match status" value="1"/>
</dbReference>
<feature type="transmembrane region" description="Helical" evidence="6">
    <location>
        <begin position="468"/>
        <end position="489"/>
    </location>
</feature>
<dbReference type="EMBL" id="WIUZ02000004">
    <property type="protein sequence ID" value="KAF9788193.1"/>
    <property type="molecule type" value="Genomic_DNA"/>
</dbReference>
<evidence type="ECO:0000256" key="3">
    <source>
        <dbReference type="ARBA" id="ARBA00022989"/>
    </source>
</evidence>
<reference evidence="7" key="1">
    <citation type="journal article" date="2020" name="Nat. Commun.">
        <title>Large-scale genome sequencing of mycorrhizal fungi provides insights into the early evolution of symbiotic traits.</title>
        <authorList>
            <person name="Miyauchi S."/>
            <person name="Kiss E."/>
            <person name="Kuo A."/>
            <person name="Drula E."/>
            <person name="Kohler A."/>
            <person name="Sanchez-Garcia M."/>
            <person name="Morin E."/>
            <person name="Andreopoulos B."/>
            <person name="Barry K.W."/>
            <person name="Bonito G."/>
            <person name="Buee M."/>
            <person name="Carver A."/>
            <person name="Chen C."/>
            <person name="Cichocki N."/>
            <person name="Clum A."/>
            <person name="Culley D."/>
            <person name="Crous P.W."/>
            <person name="Fauchery L."/>
            <person name="Girlanda M."/>
            <person name="Hayes R.D."/>
            <person name="Keri Z."/>
            <person name="LaButti K."/>
            <person name="Lipzen A."/>
            <person name="Lombard V."/>
            <person name="Magnuson J."/>
            <person name="Maillard F."/>
            <person name="Murat C."/>
            <person name="Nolan M."/>
            <person name="Ohm R.A."/>
            <person name="Pangilinan J."/>
            <person name="Pereira M.F."/>
            <person name="Perotto S."/>
            <person name="Peter M."/>
            <person name="Pfister S."/>
            <person name="Riley R."/>
            <person name="Sitrit Y."/>
            <person name="Stielow J.B."/>
            <person name="Szollosi G."/>
            <person name="Zifcakova L."/>
            <person name="Stursova M."/>
            <person name="Spatafora J.W."/>
            <person name="Tedersoo L."/>
            <person name="Vaario L.M."/>
            <person name="Yamada A."/>
            <person name="Yan M."/>
            <person name="Wang P."/>
            <person name="Xu J."/>
            <person name="Bruns T."/>
            <person name="Baldrian P."/>
            <person name="Vilgalys R."/>
            <person name="Dunand C."/>
            <person name="Henrissat B."/>
            <person name="Grigoriev I.V."/>
            <person name="Hibbett D."/>
            <person name="Nagy L.G."/>
            <person name="Martin F.M."/>
        </authorList>
    </citation>
    <scope>NUCLEOTIDE SEQUENCE</scope>
    <source>
        <strain evidence="7">UH-Tt-Lm1</strain>
    </source>
</reference>
<dbReference type="OrthoDB" id="6770063at2759"/>
<keyword evidence="4 6" id="KW-0472">Membrane</keyword>
<feature type="transmembrane region" description="Helical" evidence="6">
    <location>
        <begin position="218"/>
        <end position="238"/>
    </location>
</feature>
<protein>
    <submittedName>
        <fullName evidence="7">Multidrug resistance protein 4</fullName>
    </submittedName>
</protein>
<evidence type="ECO:0000256" key="5">
    <source>
        <dbReference type="SAM" id="MobiDB-lite"/>
    </source>
</evidence>
<feature type="region of interest" description="Disordered" evidence="5">
    <location>
        <begin position="33"/>
        <end position="61"/>
    </location>
</feature>
<feature type="transmembrane region" description="Helical" evidence="6">
    <location>
        <begin position="289"/>
        <end position="313"/>
    </location>
</feature>
<feature type="transmembrane region" description="Helical" evidence="6">
    <location>
        <begin position="334"/>
        <end position="353"/>
    </location>
</feature>
<dbReference type="InterPro" id="IPR005829">
    <property type="entry name" value="Sugar_transporter_CS"/>
</dbReference>
<keyword evidence="3 6" id="KW-1133">Transmembrane helix</keyword>
<feature type="transmembrane region" description="Helical" evidence="6">
    <location>
        <begin position="77"/>
        <end position="94"/>
    </location>
</feature>
<feature type="transmembrane region" description="Helical" evidence="6">
    <location>
        <begin position="114"/>
        <end position="137"/>
    </location>
</feature>
<feature type="region of interest" description="Disordered" evidence="5">
    <location>
        <begin position="1"/>
        <end position="20"/>
    </location>
</feature>
<comment type="subcellular location">
    <subcellularLocation>
        <location evidence="1">Membrane</location>
        <topology evidence="1">Multi-pass membrane protein</topology>
    </subcellularLocation>
</comment>
<name>A0A9P6L972_9AGAM</name>
<proteinExistence type="predicted"/>
<sequence>MVGPSRPDTAQTDASTPTLILPQYEAEKVLQIQSKAADDSNQDTELQSPVEKGNVREDAEWLENPAHPRNWRPRKKWSNMAIVSFYTFLPPLTSSMMAPGLPQIAEHFHETNPTIIGMSLSITLLAWVFSPLIIAPLSEVYGRRWLYHISNLLTLAFTLGSGIFGATPLALGAGSVADLFAERDRASAMAMYTLGPLLGPIIGPVTGGFVVQSIGYKYVFIIIAAISGLLAVLSIPFMDETYAPVLRMKYDMASGDPERAMNARRHLGPEVQLGQWKFLWNNLSRPVLLLTRSFICFVLSLYMALIYGIYYLMFATFTELFTKTYGFGIGTSGLAYLGLGVGFLMAAVFSARFSDKVYAHYQAKSDGVGKPEMRIPTLIVGSFFIPVGLFWYGWSAAAKLHWIMPIIGTGIFGFGLMTCFLPITLYLVDSFTYAASATSATTVFRNLLGFVFPLFGTQMYEALGIGPGNSLLAGLAIVIGIPFPIWIWYKGEEIRSRNPLNR</sequence>
<evidence type="ECO:0000256" key="1">
    <source>
        <dbReference type="ARBA" id="ARBA00004141"/>
    </source>
</evidence>
<reference evidence="7" key="2">
    <citation type="submission" date="2020-11" db="EMBL/GenBank/DDBJ databases">
        <authorList>
            <consortium name="DOE Joint Genome Institute"/>
            <person name="Kuo A."/>
            <person name="Miyauchi S."/>
            <person name="Kiss E."/>
            <person name="Drula E."/>
            <person name="Kohler A."/>
            <person name="Sanchez-Garcia M."/>
            <person name="Andreopoulos B."/>
            <person name="Barry K.W."/>
            <person name="Bonito G."/>
            <person name="Buee M."/>
            <person name="Carver A."/>
            <person name="Chen C."/>
            <person name="Cichocki N."/>
            <person name="Clum A."/>
            <person name="Culley D."/>
            <person name="Crous P.W."/>
            <person name="Fauchery L."/>
            <person name="Girlanda M."/>
            <person name="Hayes R."/>
            <person name="Keri Z."/>
            <person name="Labutti K."/>
            <person name="Lipzen A."/>
            <person name="Lombard V."/>
            <person name="Magnuson J."/>
            <person name="Maillard F."/>
            <person name="Morin E."/>
            <person name="Murat C."/>
            <person name="Nolan M."/>
            <person name="Ohm R."/>
            <person name="Pangilinan J."/>
            <person name="Pereira M."/>
            <person name="Perotto S."/>
            <person name="Peter M."/>
            <person name="Riley R."/>
            <person name="Sitrit Y."/>
            <person name="Stielow B."/>
            <person name="Szollosi G."/>
            <person name="Zifcakova L."/>
            <person name="Stursova M."/>
            <person name="Spatafora J.W."/>
            <person name="Tedersoo L."/>
            <person name="Vaario L.-M."/>
            <person name="Yamada A."/>
            <person name="Yan M."/>
            <person name="Wang P."/>
            <person name="Xu J."/>
            <person name="Bruns T."/>
            <person name="Baldrian P."/>
            <person name="Vilgalys R."/>
            <person name="Henrissat B."/>
            <person name="Grigoriev I.V."/>
            <person name="Hibbett D."/>
            <person name="Nagy L.G."/>
            <person name="Martin F.M."/>
        </authorList>
    </citation>
    <scope>NUCLEOTIDE SEQUENCE</scope>
    <source>
        <strain evidence="7">UH-Tt-Lm1</strain>
    </source>
</reference>
<evidence type="ECO:0000256" key="2">
    <source>
        <dbReference type="ARBA" id="ARBA00022692"/>
    </source>
</evidence>
<feature type="compositionally biased region" description="Polar residues" evidence="5">
    <location>
        <begin position="8"/>
        <end position="18"/>
    </location>
</feature>
<dbReference type="PROSITE" id="PS00216">
    <property type="entry name" value="SUGAR_TRANSPORT_1"/>
    <property type="match status" value="1"/>
</dbReference>
<dbReference type="PANTHER" id="PTHR23502">
    <property type="entry name" value="MAJOR FACILITATOR SUPERFAMILY"/>
    <property type="match status" value="1"/>
</dbReference>
<feature type="transmembrane region" description="Helical" evidence="6">
    <location>
        <begin position="433"/>
        <end position="456"/>
    </location>
</feature>
<keyword evidence="8" id="KW-1185">Reference proteome</keyword>
<feature type="transmembrane region" description="Helical" evidence="6">
    <location>
        <begin position="406"/>
        <end position="427"/>
    </location>
</feature>
<dbReference type="InterPro" id="IPR011701">
    <property type="entry name" value="MFS"/>
</dbReference>
<evidence type="ECO:0000256" key="6">
    <source>
        <dbReference type="SAM" id="Phobius"/>
    </source>
</evidence>
<feature type="transmembrane region" description="Helical" evidence="6">
    <location>
        <begin position="149"/>
        <end position="171"/>
    </location>
</feature>
<dbReference type="GO" id="GO:0022857">
    <property type="term" value="F:transmembrane transporter activity"/>
    <property type="evidence" value="ECO:0007669"/>
    <property type="project" value="InterPro"/>
</dbReference>
<evidence type="ECO:0000313" key="8">
    <source>
        <dbReference type="Proteomes" id="UP000736335"/>
    </source>
</evidence>
<dbReference type="CDD" id="cd17323">
    <property type="entry name" value="MFS_Tpo1_MDR_like"/>
    <property type="match status" value="1"/>
</dbReference>
<dbReference type="AlphaFoldDB" id="A0A9P6L972"/>
<dbReference type="GO" id="GO:0016020">
    <property type="term" value="C:membrane"/>
    <property type="evidence" value="ECO:0007669"/>
    <property type="project" value="UniProtKB-SubCell"/>
</dbReference>
<dbReference type="Proteomes" id="UP000736335">
    <property type="component" value="Unassembled WGS sequence"/>
</dbReference>
<organism evidence="7 8">
    <name type="scientific">Thelephora terrestris</name>
    <dbReference type="NCBI Taxonomy" id="56493"/>
    <lineage>
        <taxon>Eukaryota</taxon>
        <taxon>Fungi</taxon>
        <taxon>Dikarya</taxon>
        <taxon>Basidiomycota</taxon>
        <taxon>Agaricomycotina</taxon>
        <taxon>Agaricomycetes</taxon>
        <taxon>Thelephorales</taxon>
        <taxon>Thelephoraceae</taxon>
        <taxon>Thelephora</taxon>
    </lineage>
</organism>
<comment type="caution">
    <text evidence="7">The sequence shown here is derived from an EMBL/GenBank/DDBJ whole genome shotgun (WGS) entry which is preliminary data.</text>
</comment>
<dbReference type="SUPFAM" id="SSF103473">
    <property type="entry name" value="MFS general substrate transporter"/>
    <property type="match status" value="1"/>
</dbReference>